<reference evidence="3" key="1">
    <citation type="submission" date="2015-04" db="EMBL/GenBank/DDBJ databases">
        <title>Complete genome sequence of Microbacterium chocolatum SIT 101, a bacterium enantioselectively hydrolyzing mesomeric diesters.</title>
        <authorList>
            <person name="Li X."/>
            <person name="Xu Y."/>
        </authorList>
    </citation>
    <scope>NUCLEOTIDE SEQUENCE [LARGE SCALE GENOMIC DNA]</scope>
    <source>
        <strain evidence="3">SIT 101</strain>
    </source>
</reference>
<name>A0A0M8MRM2_9MICO</name>
<feature type="region of interest" description="Disordered" evidence="1">
    <location>
        <begin position="164"/>
        <end position="184"/>
    </location>
</feature>
<organism evidence="3 4">
    <name type="scientific">Microbacterium aurantiacum</name>
    <dbReference type="NCBI Taxonomy" id="162393"/>
    <lineage>
        <taxon>Bacteria</taxon>
        <taxon>Bacillati</taxon>
        <taxon>Actinomycetota</taxon>
        <taxon>Actinomycetes</taxon>
        <taxon>Micrococcales</taxon>
        <taxon>Microbacteriaceae</taxon>
        <taxon>Microbacterium</taxon>
    </lineage>
</organism>
<dbReference type="KEGG" id="mcw:A8L33_03565"/>
<sequence>MSRTLRLALAGCFLALAWMVISLAGSSGSAHAAEDDRDRPGLLGAVVGVVDTAANAVTGTVDVVGGTVGGVAESAVEVAPAPVAEPVTVVVETVGEVAQPIVQPVAEVVTGGVVESITTPVVDLVTEVPVVGTVVTGIGADDAVTDLSGTADQSLGAVVETVSDTGESVGRPPVAPAAPDIDPVTPAPTTPPIAEDITNGTGTVDVPSSGAESLPVVASSPVGVVSASSSMPSVTSAFTAYSDAISPAVQTAAVSVVAGGDSPTTSFFAGGLCLPAAASGPGGTGPGVLALAALGPLVAHRAWVRRGRLENHATPPAPLFATDVSPD</sequence>
<feature type="chain" id="PRO_5005818671" evidence="2">
    <location>
        <begin position="33"/>
        <end position="327"/>
    </location>
</feature>
<gene>
    <name evidence="3" type="ORF">XI38_02725</name>
</gene>
<dbReference type="PATRIC" id="fig|84292.3.peg.564"/>
<evidence type="ECO:0000256" key="1">
    <source>
        <dbReference type="SAM" id="MobiDB-lite"/>
    </source>
</evidence>
<evidence type="ECO:0000256" key="2">
    <source>
        <dbReference type="SAM" id="SignalP"/>
    </source>
</evidence>
<evidence type="ECO:0000313" key="3">
    <source>
        <dbReference type="EMBL" id="KOS12390.1"/>
    </source>
</evidence>
<comment type="caution">
    <text evidence="3">The sequence shown here is derived from an EMBL/GenBank/DDBJ whole genome shotgun (WGS) entry which is preliminary data.</text>
</comment>
<dbReference type="AlphaFoldDB" id="A0A0M8MRM2"/>
<keyword evidence="2" id="KW-0732">Signal</keyword>
<proteinExistence type="predicted"/>
<protein>
    <submittedName>
        <fullName evidence="3">Uncharacterized protein</fullName>
    </submittedName>
</protein>
<dbReference type="EMBL" id="LAVO01000001">
    <property type="protein sequence ID" value="KOS12390.1"/>
    <property type="molecule type" value="Genomic_DNA"/>
</dbReference>
<accession>A0A0M8MRM2</accession>
<keyword evidence="4" id="KW-1185">Reference proteome</keyword>
<dbReference type="Proteomes" id="UP000037737">
    <property type="component" value="Unassembled WGS sequence"/>
</dbReference>
<feature type="signal peptide" evidence="2">
    <location>
        <begin position="1"/>
        <end position="32"/>
    </location>
</feature>
<evidence type="ECO:0000313" key="4">
    <source>
        <dbReference type="Proteomes" id="UP000037737"/>
    </source>
</evidence>